<feature type="domain" description="PAS" evidence="8">
    <location>
        <begin position="39"/>
        <end position="91"/>
    </location>
</feature>
<evidence type="ECO:0000256" key="4">
    <source>
        <dbReference type="ARBA" id="ARBA00022679"/>
    </source>
</evidence>
<dbReference type="PANTHER" id="PTHR43304">
    <property type="entry name" value="PHYTOCHROME-LIKE PROTEIN CPH1"/>
    <property type="match status" value="1"/>
</dbReference>
<dbReference type="InterPro" id="IPR004358">
    <property type="entry name" value="Sig_transdc_His_kin-like_C"/>
</dbReference>
<dbReference type="Gene3D" id="3.30.450.20">
    <property type="entry name" value="PAS domain"/>
    <property type="match status" value="1"/>
</dbReference>
<feature type="domain" description="Histidine kinase" evidence="7">
    <location>
        <begin position="183"/>
        <end position="389"/>
    </location>
</feature>
<dbReference type="CDD" id="cd00082">
    <property type="entry name" value="HisKA"/>
    <property type="match status" value="1"/>
</dbReference>
<evidence type="ECO:0000256" key="1">
    <source>
        <dbReference type="ARBA" id="ARBA00000085"/>
    </source>
</evidence>
<feature type="coiled-coil region" evidence="6">
    <location>
        <begin position="136"/>
        <end position="167"/>
    </location>
</feature>
<organism evidence="10">
    <name type="scientific">candidate division WOR-3 bacterium</name>
    <dbReference type="NCBI Taxonomy" id="2052148"/>
    <lineage>
        <taxon>Bacteria</taxon>
        <taxon>Bacteria division WOR-3</taxon>
    </lineage>
</organism>
<reference evidence="10" key="1">
    <citation type="journal article" date="2020" name="mSystems">
        <title>Genome- and Community-Level Interaction Insights into Carbon Utilization and Element Cycling Functions of Hydrothermarchaeota in Hydrothermal Sediment.</title>
        <authorList>
            <person name="Zhou Z."/>
            <person name="Liu Y."/>
            <person name="Xu W."/>
            <person name="Pan J."/>
            <person name="Luo Z.H."/>
            <person name="Li M."/>
        </authorList>
    </citation>
    <scope>NUCLEOTIDE SEQUENCE [LARGE SCALE GENOMIC DNA]</scope>
    <source>
        <strain evidence="10">SpSt-1182</strain>
    </source>
</reference>
<dbReference type="CDD" id="cd00130">
    <property type="entry name" value="PAS"/>
    <property type="match status" value="1"/>
</dbReference>
<dbReference type="InterPro" id="IPR013655">
    <property type="entry name" value="PAS_fold_3"/>
</dbReference>
<accession>A0A7V0T6V8</accession>
<dbReference type="Pfam" id="PF08447">
    <property type="entry name" value="PAS_3"/>
    <property type="match status" value="1"/>
</dbReference>
<dbReference type="InterPro" id="IPR005467">
    <property type="entry name" value="His_kinase_dom"/>
</dbReference>
<evidence type="ECO:0000256" key="5">
    <source>
        <dbReference type="ARBA" id="ARBA00022777"/>
    </source>
</evidence>
<dbReference type="PROSITE" id="PS50112">
    <property type="entry name" value="PAS"/>
    <property type="match status" value="1"/>
</dbReference>
<dbReference type="NCBIfam" id="TIGR00229">
    <property type="entry name" value="sensory_box"/>
    <property type="match status" value="1"/>
</dbReference>
<dbReference type="PROSITE" id="PS50109">
    <property type="entry name" value="HIS_KIN"/>
    <property type="match status" value="1"/>
</dbReference>
<dbReference type="InterPro" id="IPR000014">
    <property type="entry name" value="PAS"/>
</dbReference>
<dbReference type="SMART" id="SM00388">
    <property type="entry name" value="HisKA"/>
    <property type="match status" value="1"/>
</dbReference>
<dbReference type="SUPFAM" id="SSF55785">
    <property type="entry name" value="PYP-like sensor domain (PAS domain)"/>
    <property type="match status" value="1"/>
</dbReference>
<dbReference type="SMART" id="SM00387">
    <property type="entry name" value="HATPase_c"/>
    <property type="match status" value="1"/>
</dbReference>
<sequence length="391" mass="43693">MPHRSSQAEAAPTIAELKRKERRLAFAERLARIGTWDWNSEGNTLTWSDELRRIFGVDRDFPLTFESIEERLHPEDRPHNAREVQRLFEGADHASWEFRIVRPDGETRHLVQHVEVTRAGSELTRIIGTMQDITEQKRAEAELFRHREKLEELVAERTTALHAAQDELVRRGQFATLGRIAGSIAHEIRNPLNTILNATYFLRTSVPGMVEGRPGRHLELIVEEIARANRVISRLLAMARGEAPQPVRREVATLIAAAQALVELPAGVRVVRENEERWPACEADPDQVESTLANVIRNAVEACGVRGTVRISAGTEDGMAVVRVADDGPGIPPEHLDRLFEPLFTTRVFGVGLGLSIARAQVEANRGFISIESAVGRGTTVFIRLPLSRSP</sequence>
<name>A0A7V0T6V8_UNCW3</name>
<evidence type="ECO:0000259" key="9">
    <source>
        <dbReference type="PROSITE" id="PS50113"/>
    </source>
</evidence>
<dbReference type="SUPFAM" id="SSF55874">
    <property type="entry name" value="ATPase domain of HSP90 chaperone/DNA topoisomerase II/histidine kinase"/>
    <property type="match status" value="1"/>
</dbReference>
<dbReference type="AlphaFoldDB" id="A0A7V0T6V8"/>
<keyword evidence="4" id="KW-0808">Transferase</keyword>
<dbReference type="EMBL" id="DSBX01000322">
    <property type="protein sequence ID" value="HDR00275.1"/>
    <property type="molecule type" value="Genomic_DNA"/>
</dbReference>
<dbReference type="Gene3D" id="2.10.70.100">
    <property type="match status" value="1"/>
</dbReference>
<dbReference type="SMART" id="SM00086">
    <property type="entry name" value="PAC"/>
    <property type="match status" value="1"/>
</dbReference>
<dbReference type="Pfam" id="PF02518">
    <property type="entry name" value="HATPase_c"/>
    <property type="match status" value="1"/>
</dbReference>
<dbReference type="InterPro" id="IPR003594">
    <property type="entry name" value="HATPase_dom"/>
</dbReference>
<dbReference type="InterPro" id="IPR035965">
    <property type="entry name" value="PAS-like_dom_sf"/>
</dbReference>
<keyword evidence="6" id="KW-0175">Coiled coil</keyword>
<dbReference type="PANTHER" id="PTHR43304:SF1">
    <property type="entry name" value="PAC DOMAIN-CONTAINING PROTEIN"/>
    <property type="match status" value="1"/>
</dbReference>
<dbReference type="PRINTS" id="PR00344">
    <property type="entry name" value="BCTRLSENSOR"/>
</dbReference>
<dbReference type="InterPro" id="IPR003661">
    <property type="entry name" value="HisK_dim/P_dom"/>
</dbReference>
<dbReference type="PROSITE" id="PS50113">
    <property type="entry name" value="PAC"/>
    <property type="match status" value="1"/>
</dbReference>
<dbReference type="InterPro" id="IPR036097">
    <property type="entry name" value="HisK_dim/P_sf"/>
</dbReference>
<evidence type="ECO:0000313" key="10">
    <source>
        <dbReference type="EMBL" id="HDR00275.1"/>
    </source>
</evidence>
<dbReference type="InterPro" id="IPR000700">
    <property type="entry name" value="PAS-assoc_C"/>
</dbReference>
<evidence type="ECO:0000259" key="7">
    <source>
        <dbReference type="PROSITE" id="PS50109"/>
    </source>
</evidence>
<comment type="catalytic activity">
    <reaction evidence="1">
        <text>ATP + protein L-histidine = ADP + protein N-phospho-L-histidine.</text>
        <dbReference type="EC" id="2.7.13.3"/>
    </reaction>
</comment>
<dbReference type="InterPro" id="IPR036890">
    <property type="entry name" value="HATPase_C_sf"/>
</dbReference>
<feature type="domain" description="PAC" evidence="9">
    <location>
        <begin position="94"/>
        <end position="145"/>
    </location>
</feature>
<dbReference type="Pfam" id="PF00512">
    <property type="entry name" value="HisKA"/>
    <property type="match status" value="1"/>
</dbReference>
<dbReference type="InterPro" id="IPR052162">
    <property type="entry name" value="Sensor_kinase/Photoreceptor"/>
</dbReference>
<dbReference type="GO" id="GO:0000155">
    <property type="term" value="F:phosphorelay sensor kinase activity"/>
    <property type="evidence" value="ECO:0007669"/>
    <property type="project" value="InterPro"/>
</dbReference>
<gene>
    <name evidence="10" type="ORF">ENN51_08350</name>
</gene>
<keyword evidence="3" id="KW-0597">Phosphoprotein</keyword>
<dbReference type="SMART" id="SM00091">
    <property type="entry name" value="PAS"/>
    <property type="match status" value="1"/>
</dbReference>
<dbReference type="Gene3D" id="3.30.565.10">
    <property type="entry name" value="Histidine kinase-like ATPase, C-terminal domain"/>
    <property type="match status" value="1"/>
</dbReference>
<protein>
    <recommendedName>
        <fullName evidence="2">histidine kinase</fullName>
        <ecNumber evidence="2">2.7.13.3</ecNumber>
    </recommendedName>
</protein>
<evidence type="ECO:0000256" key="2">
    <source>
        <dbReference type="ARBA" id="ARBA00012438"/>
    </source>
</evidence>
<keyword evidence="5" id="KW-0418">Kinase</keyword>
<evidence type="ECO:0000259" key="8">
    <source>
        <dbReference type="PROSITE" id="PS50112"/>
    </source>
</evidence>
<dbReference type="Gene3D" id="1.10.287.130">
    <property type="match status" value="1"/>
</dbReference>
<dbReference type="Proteomes" id="UP000885672">
    <property type="component" value="Unassembled WGS sequence"/>
</dbReference>
<evidence type="ECO:0000256" key="3">
    <source>
        <dbReference type="ARBA" id="ARBA00022553"/>
    </source>
</evidence>
<dbReference type="SUPFAM" id="SSF47384">
    <property type="entry name" value="Homodimeric domain of signal transducing histidine kinase"/>
    <property type="match status" value="1"/>
</dbReference>
<evidence type="ECO:0000256" key="6">
    <source>
        <dbReference type="SAM" id="Coils"/>
    </source>
</evidence>
<comment type="caution">
    <text evidence="10">The sequence shown here is derived from an EMBL/GenBank/DDBJ whole genome shotgun (WGS) entry which is preliminary data.</text>
</comment>
<dbReference type="InterPro" id="IPR001610">
    <property type="entry name" value="PAC"/>
</dbReference>
<dbReference type="CDD" id="cd00075">
    <property type="entry name" value="HATPase"/>
    <property type="match status" value="1"/>
</dbReference>
<dbReference type="EC" id="2.7.13.3" evidence="2"/>
<proteinExistence type="predicted"/>